<keyword evidence="5" id="KW-0411">Iron-sulfur</keyword>
<evidence type="ECO:0000256" key="3">
    <source>
        <dbReference type="ARBA" id="ARBA00022723"/>
    </source>
</evidence>
<proteinExistence type="inferred from homology"/>
<feature type="compositionally biased region" description="Low complexity" evidence="7">
    <location>
        <begin position="32"/>
        <end position="50"/>
    </location>
</feature>
<dbReference type="Pfam" id="PF00111">
    <property type="entry name" value="Fer2"/>
    <property type="match status" value="1"/>
</dbReference>
<dbReference type="SUPFAM" id="SSF54292">
    <property type="entry name" value="2Fe-2S ferredoxin-like"/>
    <property type="match status" value="1"/>
</dbReference>
<dbReference type="GO" id="GO:0005739">
    <property type="term" value="C:mitochondrion"/>
    <property type="evidence" value="ECO:0007669"/>
    <property type="project" value="TreeGrafter"/>
</dbReference>
<dbReference type="GO" id="GO:0046872">
    <property type="term" value="F:metal ion binding"/>
    <property type="evidence" value="ECO:0007669"/>
    <property type="project" value="UniProtKB-KW"/>
</dbReference>
<keyword evidence="3" id="KW-0479">Metal-binding</keyword>
<feature type="region of interest" description="Disordered" evidence="7">
    <location>
        <begin position="17"/>
        <end position="50"/>
    </location>
</feature>
<dbReference type="PRINTS" id="PR00355">
    <property type="entry name" value="ADRENODOXIN"/>
</dbReference>
<accession>A0AAD7XDU4</accession>
<evidence type="ECO:0000256" key="7">
    <source>
        <dbReference type="SAM" id="MobiDB-lite"/>
    </source>
</evidence>
<dbReference type="PROSITE" id="PS00814">
    <property type="entry name" value="ADX"/>
    <property type="match status" value="1"/>
</dbReference>
<dbReference type="InterPro" id="IPR012675">
    <property type="entry name" value="Beta-grasp_dom_sf"/>
</dbReference>
<organism evidence="9 10">
    <name type="scientific">Trametes cubensis</name>
    <dbReference type="NCBI Taxonomy" id="1111947"/>
    <lineage>
        <taxon>Eukaryota</taxon>
        <taxon>Fungi</taxon>
        <taxon>Dikarya</taxon>
        <taxon>Basidiomycota</taxon>
        <taxon>Agaricomycotina</taxon>
        <taxon>Agaricomycetes</taxon>
        <taxon>Polyporales</taxon>
        <taxon>Polyporaceae</taxon>
        <taxon>Trametes</taxon>
    </lineage>
</organism>
<comment type="similarity">
    <text evidence="1">Belongs to the adrenodoxin/putidaredoxin family.</text>
</comment>
<evidence type="ECO:0000313" key="9">
    <source>
        <dbReference type="EMBL" id="KAJ8490044.1"/>
    </source>
</evidence>
<reference evidence="9" key="1">
    <citation type="submission" date="2022-11" db="EMBL/GenBank/DDBJ databases">
        <title>Genome Sequence of Cubamyces cubensis.</title>
        <authorList>
            <person name="Buettner E."/>
        </authorList>
    </citation>
    <scope>NUCLEOTIDE SEQUENCE</scope>
    <source>
        <strain evidence="9">MPL-01</strain>
    </source>
</reference>
<dbReference type="InterPro" id="IPR018298">
    <property type="entry name" value="Adrenodoxin_Fe-S_BS"/>
</dbReference>
<evidence type="ECO:0000313" key="10">
    <source>
        <dbReference type="Proteomes" id="UP001215151"/>
    </source>
</evidence>
<comment type="cofactor">
    <cofactor evidence="6">
        <name>[2Fe-2S] cluster</name>
        <dbReference type="ChEBI" id="CHEBI:190135"/>
    </cofactor>
</comment>
<keyword evidence="10" id="KW-1185">Reference proteome</keyword>
<keyword evidence="2" id="KW-0001">2Fe-2S</keyword>
<dbReference type="InterPro" id="IPR001041">
    <property type="entry name" value="2Fe-2S_ferredoxin-type"/>
</dbReference>
<evidence type="ECO:0000256" key="2">
    <source>
        <dbReference type="ARBA" id="ARBA00022714"/>
    </source>
</evidence>
<gene>
    <name evidence="9" type="ORF">ONZ51_g2556</name>
</gene>
<dbReference type="GO" id="GO:0140647">
    <property type="term" value="P:P450-containing electron transport chain"/>
    <property type="evidence" value="ECO:0007669"/>
    <property type="project" value="InterPro"/>
</dbReference>
<dbReference type="PROSITE" id="PS51085">
    <property type="entry name" value="2FE2S_FER_2"/>
    <property type="match status" value="1"/>
</dbReference>
<evidence type="ECO:0000256" key="5">
    <source>
        <dbReference type="ARBA" id="ARBA00023014"/>
    </source>
</evidence>
<dbReference type="PANTHER" id="PTHR23426:SF65">
    <property type="entry name" value="FERREDOXIN-2, MITOCHONDRIAL"/>
    <property type="match status" value="1"/>
</dbReference>
<protein>
    <recommendedName>
        <fullName evidence="8">2Fe-2S ferredoxin-type domain-containing protein</fullName>
    </recommendedName>
</protein>
<feature type="domain" description="2Fe-2S ferredoxin-type" evidence="8">
    <location>
        <begin position="86"/>
        <end position="189"/>
    </location>
</feature>
<name>A0AAD7XDU4_9APHY</name>
<dbReference type="GO" id="GO:0051537">
    <property type="term" value="F:2 iron, 2 sulfur cluster binding"/>
    <property type="evidence" value="ECO:0007669"/>
    <property type="project" value="UniProtKB-KW"/>
</dbReference>
<evidence type="ECO:0000256" key="4">
    <source>
        <dbReference type="ARBA" id="ARBA00023004"/>
    </source>
</evidence>
<dbReference type="Proteomes" id="UP001215151">
    <property type="component" value="Unassembled WGS sequence"/>
</dbReference>
<dbReference type="Gene3D" id="3.10.20.30">
    <property type="match status" value="1"/>
</dbReference>
<comment type="caution">
    <text evidence="9">The sequence shown here is derived from an EMBL/GenBank/DDBJ whole genome shotgun (WGS) entry which is preliminary data.</text>
</comment>
<dbReference type="InterPro" id="IPR036010">
    <property type="entry name" value="2Fe-2S_ferredoxin-like_sf"/>
</dbReference>
<sequence>MSSRNIAQGLARSCLKTSAARSWPRPRALPRPFSSPHSSSSYHSAASAPSPLAPSAFGHRPFARTFHTTHVARHFGIDRPEPGTGIKVHFRDHKGNLIKTVEANEGDDLLSIAHEYDIDLEGACEASMACSTCHVILDPEVYDQLPEPEDDENDMLDMAFGLTDTSRLGCQVRVTKAFDGMNVTLPAATRNMFVDGKKPARH</sequence>
<dbReference type="PANTHER" id="PTHR23426">
    <property type="entry name" value="FERREDOXIN/ADRENODOXIN"/>
    <property type="match status" value="1"/>
</dbReference>
<evidence type="ECO:0000256" key="1">
    <source>
        <dbReference type="ARBA" id="ARBA00010914"/>
    </source>
</evidence>
<dbReference type="EMBL" id="JAPEVG010000040">
    <property type="protein sequence ID" value="KAJ8490044.1"/>
    <property type="molecule type" value="Genomic_DNA"/>
</dbReference>
<dbReference type="InterPro" id="IPR001055">
    <property type="entry name" value="Adrenodoxin-like"/>
</dbReference>
<evidence type="ECO:0000259" key="8">
    <source>
        <dbReference type="PROSITE" id="PS51085"/>
    </source>
</evidence>
<dbReference type="CDD" id="cd00207">
    <property type="entry name" value="fer2"/>
    <property type="match status" value="1"/>
</dbReference>
<dbReference type="GO" id="GO:0009055">
    <property type="term" value="F:electron transfer activity"/>
    <property type="evidence" value="ECO:0007669"/>
    <property type="project" value="TreeGrafter"/>
</dbReference>
<keyword evidence="4" id="KW-0408">Iron</keyword>
<dbReference type="AlphaFoldDB" id="A0AAD7XDU4"/>
<evidence type="ECO:0000256" key="6">
    <source>
        <dbReference type="ARBA" id="ARBA00034078"/>
    </source>
</evidence>